<evidence type="ECO:0000313" key="2">
    <source>
        <dbReference type="Proteomes" id="UP000038010"/>
    </source>
</evidence>
<organism evidence="1 2">
    <name type="scientific">Cyphellophora attinorum</name>
    <dbReference type="NCBI Taxonomy" id="1664694"/>
    <lineage>
        <taxon>Eukaryota</taxon>
        <taxon>Fungi</taxon>
        <taxon>Dikarya</taxon>
        <taxon>Ascomycota</taxon>
        <taxon>Pezizomycotina</taxon>
        <taxon>Eurotiomycetes</taxon>
        <taxon>Chaetothyriomycetidae</taxon>
        <taxon>Chaetothyriales</taxon>
        <taxon>Cyphellophoraceae</taxon>
        <taxon>Cyphellophora</taxon>
    </lineage>
</organism>
<reference evidence="1 2" key="1">
    <citation type="submission" date="2015-06" db="EMBL/GenBank/DDBJ databases">
        <title>Draft genome of the ant-associated black yeast Phialophora attae CBS 131958.</title>
        <authorList>
            <person name="Moreno L.F."/>
            <person name="Stielow B.J."/>
            <person name="de Hoog S."/>
            <person name="Vicente V.A."/>
            <person name="Weiss V.A."/>
            <person name="de Vries M."/>
            <person name="Cruz L.M."/>
            <person name="Souza E.M."/>
        </authorList>
    </citation>
    <scope>NUCLEOTIDE SEQUENCE [LARGE SCALE GENOMIC DNA]</scope>
    <source>
        <strain evidence="1 2">CBS 131958</strain>
    </source>
</reference>
<accession>A0A0N1P1U9</accession>
<dbReference type="Proteomes" id="UP000038010">
    <property type="component" value="Unassembled WGS sequence"/>
</dbReference>
<dbReference type="RefSeq" id="XP_018004317.1">
    <property type="nucleotide sequence ID" value="XM_018149061.1"/>
</dbReference>
<dbReference type="GeneID" id="28740941"/>
<evidence type="ECO:0000313" key="1">
    <source>
        <dbReference type="EMBL" id="KPI44354.1"/>
    </source>
</evidence>
<keyword evidence="2" id="KW-1185">Reference proteome</keyword>
<proteinExistence type="predicted"/>
<protein>
    <submittedName>
        <fullName evidence="1">Uncharacterized protein</fullName>
    </submittedName>
</protein>
<dbReference type="AlphaFoldDB" id="A0A0N1P1U9"/>
<sequence>MASKLHKIEIPQVLKDKGKKALEALGYNVETATAGDLVMGNPAQNDMTHRYIVLAGYSDTLDGTVYVLAYAGFIDNGPPRLNESETYLLVTDSDEVRPAPKYFVDTSLTIKFTAKTKLELSVDGLRYDDRTERYYYHLERMEGELAENDLAAIVDSVDEW</sequence>
<dbReference type="VEuPathDB" id="FungiDB:AB675_8601"/>
<gene>
    <name evidence="1" type="ORF">AB675_8601</name>
</gene>
<name>A0A0N1P1U9_9EURO</name>
<dbReference type="EMBL" id="LFJN01000003">
    <property type="protein sequence ID" value="KPI44354.1"/>
    <property type="molecule type" value="Genomic_DNA"/>
</dbReference>
<comment type="caution">
    <text evidence="1">The sequence shown here is derived from an EMBL/GenBank/DDBJ whole genome shotgun (WGS) entry which is preliminary data.</text>
</comment>